<evidence type="ECO:0000256" key="6">
    <source>
        <dbReference type="ARBA" id="ARBA00023136"/>
    </source>
</evidence>
<dbReference type="EMBL" id="HBIW01008564">
    <property type="protein sequence ID" value="CAE0691835.1"/>
    <property type="molecule type" value="Transcribed_RNA"/>
</dbReference>
<feature type="transmembrane region" description="Helical" evidence="8">
    <location>
        <begin position="296"/>
        <end position="319"/>
    </location>
</feature>
<evidence type="ECO:0008006" key="10">
    <source>
        <dbReference type="Google" id="ProtNLM"/>
    </source>
</evidence>
<comment type="similarity">
    <text evidence="2">Belongs to the major facilitator superfamily. Folate-biopterin transporter (TC 2.A.71) family.</text>
</comment>
<dbReference type="SUPFAM" id="SSF103473">
    <property type="entry name" value="MFS general substrate transporter"/>
    <property type="match status" value="1"/>
</dbReference>
<evidence type="ECO:0000256" key="8">
    <source>
        <dbReference type="SAM" id="Phobius"/>
    </source>
</evidence>
<name>A0A7S4E640_9STRA</name>
<feature type="transmembrane region" description="Helical" evidence="8">
    <location>
        <begin position="582"/>
        <end position="606"/>
    </location>
</feature>
<accession>A0A7S4E640</accession>
<feature type="transmembrane region" description="Helical" evidence="8">
    <location>
        <begin position="430"/>
        <end position="454"/>
    </location>
</feature>
<protein>
    <recommendedName>
        <fullName evidence="10">Folate/biopterin transporter</fullName>
    </recommendedName>
</protein>
<feature type="transmembrane region" description="Helical" evidence="8">
    <location>
        <begin position="264"/>
        <end position="284"/>
    </location>
</feature>
<evidence type="ECO:0000256" key="2">
    <source>
        <dbReference type="ARBA" id="ARBA00007015"/>
    </source>
</evidence>
<feature type="region of interest" description="Disordered" evidence="7">
    <location>
        <begin position="1"/>
        <end position="28"/>
    </location>
</feature>
<keyword evidence="4 8" id="KW-0812">Transmembrane</keyword>
<feature type="transmembrane region" description="Helical" evidence="8">
    <location>
        <begin position="90"/>
        <end position="110"/>
    </location>
</feature>
<dbReference type="AlphaFoldDB" id="A0A7S4E640"/>
<reference evidence="9" key="1">
    <citation type="submission" date="2021-01" db="EMBL/GenBank/DDBJ databases">
        <authorList>
            <person name="Corre E."/>
            <person name="Pelletier E."/>
            <person name="Niang G."/>
            <person name="Scheremetjew M."/>
            <person name="Finn R."/>
            <person name="Kale V."/>
            <person name="Holt S."/>
            <person name="Cochrane G."/>
            <person name="Meng A."/>
            <person name="Brown T."/>
            <person name="Cohen L."/>
        </authorList>
    </citation>
    <scope>NUCLEOTIDE SEQUENCE</scope>
    <source>
        <strain evidence="9">CCMP1756</strain>
    </source>
</reference>
<dbReference type="Pfam" id="PF03092">
    <property type="entry name" value="BT1"/>
    <property type="match status" value="2"/>
</dbReference>
<dbReference type="PANTHER" id="PTHR31585:SF5">
    <property type="entry name" value="RNA-BINDING S4 DOMAIN-CONTAINING PROTEIN"/>
    <property type="match status" value="1"/>
</dbReference>
<evidence type="ECO:0000313" key="9">
    <source>
        <dbReference type="EMBL" id="CAE0691835.1"/>
    </source>
</evidence>
<organism evidence="9">
    <name type="scientific">Pelagomonas calceolata</name>
    <dbReference type="NCBI Taxonomy" id="35677"/>
    <lineage>
        <taxon>Eukaryota</taxon>
        <taxon>Sar</taxon>
        <taxon>Stramenopiles</taxon>
        <taxon>Ochrophyta</taxon>
        <taxon>Pelagophyceae</taxon>
        <taxon>Pelagomonadales</taxon>
        <taxon>Pelagomonadaceae</taxon>
        <taxon>Pelagomonas</taxon>
    </lineage>
</organism>
<feature type="transmembrane region" description="Helical" evidence="8">
    <location>
        <begin position="122"/>
        <end position="145"/>
    </location>
</feature>
<evidence type="ECO:0000256" key="5">
    <source>
        <dbReference type="ARBA" id="ARBA00022989"/>
    </source>
</evidence>
<proteinExistence type="inferred from homology"/>
<comment type="subcellular location">
    <subcellularLocation>
        <location evidence="1">Membrane</location>
        <topology evidence="1">Multi-pass membrane protein</topology>
    </subcellularLocation>
</comment>
<dbReference type="Gene3D" id="1.20.1250.20">
    <property type="entry name" value="MFS general substrate transporter like domains"/>
    <property type="match status" value="2"/>
</dbReference>
<evidence type="ECO:0000256" key="7">
    <source>
        <dbReference type="SAM" id="MobiDB-lite"/>
    </source>
</evidence>
<dbReference type="PANTHER" id="PTHR31585">
    <property type="entry name" value="FOLATE-BIOPTERIN TRANSPORTER 1, CHLOROPLASTIC"/>
    <property type="match status" value="1"/>
</dbReference>
<feature type="transmembrane region" description="Helical" evidence="8">
    <location>
        <begin position="363"/>
        <end position="381"/>
    </location>
</feature>
<sequence>MSRPAARSPASLGAGARRAPPPSTAWSPNTIVNAVKRMASRDEREMLPLIDAGRASSFDDRTDRPVPSPASLRKRLEIRQPKPKKKDGRFGLYAQYFAVGVVYGGLPQTMYGFFLGYLNVDAYAYAAATTVVALPWSFKFVFGAINDVCPINGERRRPYIALGWAFCAIALWFLTMMPLPEPYWCIDDQSGRYITTARHRHDGVKVAAEPCNSNAPLAGGPFALAMMVASFGYCVSDVAADGLTVQLAKKEVEERRGQTQTSVYLVRTIGNIFAVAFVGLGMNSREYNGSFNRGLSFSWVMGAFALLATAMVPISLLFVKEPSLSVQPLSTTDATPNLRARISRRVTCEQYRKSVWQLLRSKAMFYCVCYQFLTPVIGAVYTTASPEVKQHWAHVRSLQNSLFSLVGLVVFSCGLWLVKKRLLHRSWRELTLVTTIFLNVIDMPFSFCTIYDIVRDPYFYLGETVLQGIPDAVNFVVSTFVIVEMAEGGDEGIVYGLLTTTYNVGGPFASAISNQLFGLFEPKLSDPKNYVEDRPTFRNTVALSFVVTYAAAFLSLLTLPLLPRQKAQVQQWKRDWPRKDAYAWASLTILVVGLVYSCALNVLAVLPSTMCLEVVGGEGC</sequence>
<evidence type="ECO:0000256" key="3">
    <source>
        <dbReference type="ARBA" id="ARBA00022448"/>
    </source>
</evidence>
<feature type="transmembrane region" description="Helical" evidence="8">
    <location>
        <begin position="401"/>
        <end position="418"/>
    </location>
</feature>
<evidence type="ECO:0000256" key="4">
    <source>
        <dbReference type="ARBA" id="ARBA00022692"/>
    </source>
</evidence>
<gene>
    <name evidence="9" type="ORF">PCAL00307_LOCUS7271</name>
</gene>
<dbReference type="GO" id="GO:0016020">
    <property type="term" value="C:membrane"/>
    <property type="evidence" value="ECO:0007669"/>
    <property type="project" value="UniProtKB-SubCell"/>
</dbReference>
<feature type="transmembrane region" description="Helical" evidence="8">
    <location>
        <begin position="157"/>
        <end position="174"/>
    </location>
</feature>
<keyword evidence="5 8" id="KW-1133">Transmembrane helix</keyword>
<keyword evidence="3" id="KW-0813">Transport</keyword>
<feature type="transmembrane region" description="Helical" evidence="8">
    <location>
        <begin position="541"/>
        <end position="562"/>
    </location>
</feature>
<keyword evidence="6 8" id="KW-0472">Membrane</keyword>
<dbReference type="InterPro" id="IPR036259">
    <property type="entry name" value="MFS_trans_sf"/>
</dbReference>
<dbReference type="InterPro" id="IPR039309">
    <property type="entry name" value="BT1"/>
</dbReference>
<feature type="transmembrane region" description="Helical" evidence="8">
    <location>
        <begin position="222"/>
        <end position="243"/>
    </location>
</feature>
<evidence type="ECO:0000256" key="1">
    <source>
        <dbReference type="ARBA" id="ARBA00004141"/>
    </source>
</evidence>